<feature type="signal peptide" evidence="1">
    <location>
        <begin position="1"/>
        <end position="22"/>
    </location>
</feature>
<feature type="domain" description="DUF2147" evidence="2">
    <location>
        <begin position="30"/>
        <end position="143"/>
    </location>
</feature>
<evidence type="ECO:0000256" key="1">
    <source>
        <dbReference type="SAM" id="SignalP"/>
    </source>
</evidence>
<dbReference type="Proteomes" id="UP000528457">
    <property type="component" value="Unassembled WGS sequence"/>
</dbReference>
<dbReference type="PANTHER" id="PTHR36919:SF2">
    <property type="entry name" value="BLL6627 PROTEIN"/>
    <property type="match status" value="1"/>
</dbReference>
<keyword evidence="4" id="KW-1185">Reference proteome</keyword>
<proteinExistence type="predicted"/>
<accession>A0A7X0JV68</accession>
<dbReference type="InParanoid" id="A0A7X0JV68"/>
<dbReference type="Pfam" id="PF09917">
    <property type="entry name" value="DUF2147"/>
    <property type="match status" value="1"/>
</dbReference>
<feature type="chain" id="PRO_5031144648" evidence="1">
    <location>
        <begin position="23"/>
        <end position="147"/>
    </location>
</feature>
<reference evidence="3 4" key="1">
    <citation type="submission" date="2020-08" db="EMBL/GenBank/DDBJ databases">
        <title>Genomic Encyclopedia of Type Strains, Phase IV (KMG-IV): sequencing the most valuable type-strain genomes for metagenomic binning, comparative biology and taxonomic classification.</title>
        <authorList>
            <person name="Goeker M."/>
        </authorList>
    </citation>
    <scope>NUCLEOTIDE SEQUENCE [LARGE SCALE GENOMIC DNA]</scope>
    <source>
        <strain evidence="3 4">DSM 22368</strain>
    </source>
</reference>
<evidence type="ECO:0000313" key="3">
    <source>
        <dbReference type="EMBL" id="MBB6521901.1"/>
    </source>
</evidence>
<evidence type="ECO:0000313" key="4">
    <source>
        <dbReference type="Proteomes" id="UP000528457"/>
    </source>
</evidence>
<name>A0A7X0JV68_9GAMM</name>
<sequence length="147" mass="16362">MNNIIKPSIFLLSTILAIPALATDGLSPIGIWLSDDKESKLEIFNCDEKLCGKIVWLKNDKKEDGSPVLDANNENEALRDRPIVGLDILTGLEKQSAKKWDDGEIYDPKSGKTYRAKIALKSADKMKLSGCINSFLCQGDNWYKSEL</sequence>
<protein>
    <submittedName>
        <fullName evidence="3">Uncharacterized protein (DUF2147 family)</fullName>
    </submittedName>
</protein>
<dbReference type="InterPro" id="IPR019223">
    <property type="entry name" value="DUF2147"/>
</dbReference>
<dbReference type="EMBL" id="JACHHT010000002">
    <property type="protein sequence ID" value="MBB6521901.1"/>
    <property type="molecule type" value="Genomic_DNA"/>
</dbReference>
<keyword evidence="1" id="KW-0732">Signal</keyword>
<organism evidence="3 4">
    <name type="scientific">Pseudoteredinibacter isoporae</name>
    <dbReference type="NCBI Taxonomy" id="570281"/>
    <lineage>
        <taxon>Bacteria</taxon>
        <taxon>Pseudomonadati</taxon>
        <taxon>Pseudomonadota</taxon>
        <taxon>Gammaproteobacteria</taxon>
        <taxon>Cellvibrionales</taxon>
        <taxon>Cellvibrionaceae</taxon>
        <taxon>Pseudoteredinibacter</taxon>
    </lineage>
</organism>
<evidence type="ECO:0000259" key="2">
    <source>
        <dbReference type="Pfam" id="PF09917"/>
    </source>
</evidence>
<gene>
    <name evidence="3" type="ORF">HNR48_002186</name>
</gene>
<dbReference type="RefSeq" id="WP_166847254.1">
    <property type="nucleotide sequence ID" value="NZ_JAAONY010000002.1"/>
</dbReference>
<dbReference type="AlphaFoldDB" id="A0A7X0JV68"/>
<dbReference type="PANTHER" id="PTHR36919">
    <property type="entry name" value="BLR1215 PROTEIN"/>
    <property type="match status" value="1"/>
</dbReference>
<dbReference type="Gene3D" id="2.40.128.520">
    <property type="match status" value="1"/>
</dbReference>
<comment type="caution">
    <text evidence="3">The sequence shown here is derived from an EMBL/GenBank/DDBJ whole genome shotgun (WGS) entry which is preliminary data.</text>
</comment>